<dbReference type="RefSeq" id="WP_267778219.1">
    <property type="nucleotide sequence ID" value="NZ_JAPNKE010000002.1"/>
</dbReference>
<comment type="caution">
    <text evidence="2">The sequence shown here is derived from an EMBL/GenBank/DDBJ whole genome shotgun (WGS) entry which is preliminary data.</text>
</comment>
<feature type="region of interest" description="Disordered" evidence="1">
    <location>
        <begin position="36"/>
        <end position="64"/>
    </location>
</feature>
<evidence type="ECO:0000313" key="2">
    <source>
        <dbReference type="EMBL" id="MCY1014016.1"/>
    </source>
</evidence>
<keyword evidence="3" id="KW-1185">Reference proteome</keyword>
<dbReference type="GO" id="GO:0006813">
    <property type="term" value="P:potassium ion transport"/>
    <property type="evidence" value="ECO:0007669"/>
    <property type="project" value="InterPro"/>
</dbReference>
<feature type="region of interest" description="Disordered" evidence="1">
    <location>
        <begin position="1"/>
        <end position="22"/>
    </location>
</feature>
<dbReference type="Gene3D" id="3.30.70.1450">
    <property type="entry name" value="Regulator of K+ conductance, C-terminal domain"/>
    <property type="match status" value="1"/>
</dbReference>
<reference evidence="2" key="1">
    <citation type="submission" date="2022-11" db="EMBL/GenBank/DDBJ databases">
        <title>Minimal conservation of predation-associated metabolite biosynthetic gene clusters underscores biosynthetic potential of Myxococcota including descriptions for ten novel species: Archangium lansinium sp. nov., Myxococcus landrumus sp. nov., Nannocystis bai.</title>
        <authorList>
            <person name="Ahearne A."/>
            <person name="Stevens C."/>
            <person name="Phillips K."/>
        </authorList>
    </citation>
    <scope>NUCLEOTIDE SEQUENCE</scope>
    <source>
        <strain evidence="2">Na p29</strain>
    </source>
</reference>
<sequence>MRTGATVLAVSRDGASAEVPSPRELLRPGDILTLDRLGSGAHRREDAAHEGPAADPAQLEAQDA</sequence>
<dbReference type="AlphaFoldDB" id="A0A9X3F9S5"/>
<dbReference type="SUPFAM" id="SSF116726">
    <property type="entry name" value="TrkA C-terminal domain-like"/>
    <property type="match status" value="1"/>
</dbReference>
<dbReference type="Proteomes" id="UP001150924">
    <property type="component" value="Unassembled WGS sequence"/>
</dbReference>
<organism evidence="2 3">
    <name type="scientific">Nannocystis pusilla</name>
    <dbReference type="NCBI Taxonomy" id="889268"/>
    <lineage>
        <taxon>Bacteria</taxon>
        <taxon>Pseudomonadati</taxon>
        <taxon>Myxococcota</taxon>
        <taxon>Polyangia</taxon>
        <taxon>Nannocystales</taxon>
        <taxon>Nannocystaceae</taxon>
        <taxon>Nannocystis</taxon>
    </lineage>
</organism>
<gene>
    <name evidence="2" type="ORF">OV079_52545</name>
</gene>
<evidence type="ECO:0000256" key="1">
    <source>
        <dbReference type="SAM" id="MobiDB-lite"/>
    </source>
</evidence>
<accession>A0A9X3F9S5</accession>
<dbReference type="EMBL" id="JAPNKE010000002">
    <property type="protein sequence ID" value="MCY1014016.1"/>
    <property type="molecule type" value="Genomic_DNA"/>
</dbReference>
<proteinExistence type="predicted"/>
<name>A0A9X3F9S5_9BACT</name>
<protein>
    <submittedName>
        <fullName evidence="2">Uncharacterized protein</fullName>
    </submittedName>
</protein>
<evidence type="ECO:0000313" key="3">
    <source>
        <dbReference type="Proteomes" id="UP001150924"/>
    </source>
</evidence>
<dbReference type="InterPro" id="IPR036721">
    <property type="entry name" value="RCK_C_sf"/>
</dbReference>